<organism evidence="17 18">
    <name type="scientific">Aureococcus anophagefferens</name>
    <name type="common">Harmful bloom alga</name>
    <dbReference type="NCBI Taxonomy" id="44056"/>
    <lineage>
        <taxon>Eukaryota</taxon>
        <taxon>Sar</taxon>
        <taxon>Stramenopiles</taxon>
        <taxon>Ochrophyta</taxon>
        <taxon>Pelagophyceae</taxon>
        <taxon>Pelagomonadales</taxon>
        <taxon>Pelagomonadaceae</taxon>
        <taxon>Aureococcus</taxon>
    </lineage>
</organism>
<keyword evidence="9 13" id="KW-0067">ATP-binding</keyword>
<feature type="domain" description="Cyclic nucleotide-binding" evidence="16">
    <location>
        <begin position="519"/>
        <end position="568"/>
    </location>
</feature>
<evidence type="ECO:0000256" key="14">
    <source>
        <dbReference type="SAM" id="MobiDB-lite"/>
    </source>
</evidence>
<feature type="compositionally biased region" description="Acidic residues" evidence="14">
    <location>
        <begin position="436"/>
        <end position="447"/>
    </location>
</feature>
<evidence type="ECO:0000256" key="12">
    <source>
        <dbReference type="ARBA" id="ARBA00024113"/>
    </source>
</evidence>
<proteinExistence type="predicted"/>
<reference evidence="17 18" key="1">
    <citation type="submission" date="2024-03" db="EMBL/GenBank/DDBJ databases">
        <title>Aureococcus anophagefferens CCMP1851 and Kratosvirus quantuckense: Draft genome of a second virus-susceptible host strain in the model system.</title>
        <authorList>
            <person name="Chase E."/>
            <person name="Truchon A.R."/>
            <person name="Schepens W."/>
            <person name="Wilhelm S.W."/>
        </authorList>
    </citation>
    <scope>NUCLEOTIDE SEQUENCE [LARGE SCALE GENOMIC DNA]</scope>
    <source>
        <strain evidence="17 18">CCMP1851</strain>
    </source>
</reference>
<evidence type="ECO:0000259" key="16">
    <source>
        <dbReference type="PROSITE" id="PS50042"/>
    </source>
</evidence>
<dbReference type="CDD" id="cd00038">
    <property type="entry name" value="CAP_ED"/>
    <property type="match status" value="1"/>
</dbReference>
<accession>A0ABR1FN16</accession>
<keyword evidence="7 13" id="KW-0547">Nucleotide-binding</keyword>
<dbReference type="InterPro" id="IPR000719">
    <property type="entry name" value="Prot_kinase_dom"/>
</dbReference>
<dbReference type="SUPFAM" id="SSF51206">
    <property type="entry name" value="cAMP-binding domain-like"/>
    <property type="match status" value="2"/>
</dbReference>
<evidence type="ECO:0000256" key="4">
    <source>
        <dbReference type="ARBA" id="ARBA00022535"/>
    </source>
</evidence>
<feature type="region of interest" description="Disordered" evidence="14">
    <location>
        <begin position="258"/>
        <end position="315"/>
    </location>
</feature>
<feature type="region of interest" description="Disordered" evidence="14">
    <location>
        <begin position="416"/>
        <end position="447"/>
    </location>
</feature>
<keyword evidence="11" id="KW-0142">cGMP-binding</keyword>
<dbReference type="PROSITE" id="PS00889">
    <property type="entry name" value="CNMP_BINDING_2"/>
    <property type="match status" value="1"/>
</dbReference>
<keyword evidence="10" id="KW-0460">Magnesium</keyword>
<dbReference type="InterPro" id="IPR018488">
    <property type="entry name" value="cNMP-bd_CS"/>
</dbReference>
<dbReference type="InterPro" id="IPR011009">
    <property type="entry name" value="Kinase-like_dom_sf"/>
</dbReference>
<dbReference type="PANTHER" id="PTHR24353:SF37">
    <property type="entry name" value="CAMP-DEPENDENT PROTEIN KINASE CATALYTIC SUBUNIT PRKX"/>
    <property type="match status" value="1"/>
</dbReference>
<comment type="cofactor">
    <cofactor evidence="1">
        <name>Mg(2+)</name>
        <dbReference type="ChEBI" id="CHEBI:18420"/>
    </cofactor>
</comment>
<feature type="binding site" evidence="13">
    <location>
        <position position="664"/>
    </location>
    <ligand>
        <name>ATP</name>
        <dbReference type="ChEBI" id="CHEBI:30616"/>
    </ligand>
</feature>
<keyword evidence="3" id="KW-0723">Serine/threonine-protein kinase</keyword>
<evidence type="ECO:0000256" key="9">
    <source>
        <dbReference type="ARBA" id="ARBA00022840"/>
    </source>
</evidence>
<evidence type="ECO:0000256" key="13">
    <source>
        <dbReference type="PROSITE-ProRule" id="PRU10141"/>
    </source>
</evidence>
<evidence type="ECO:0000313" key="18">
    <source>
        <dbReference type="Proteomes" id="UP001363151"/>
    </source>
</evidence>
<keyword evidence="5" id="KW-0808">Transferase</keyword>
<dbReference type="Pfam" id="PF00069">
    <property type="entry name" value="Pkinase"/>
    <property type="match status" value="1"/>
</dbReference>
<keyword evidence="2" id="KW-0963">Cytoplasm</keyword>
<evidence type="ECO:0000256" key="1">
    <source>
        <dbReference type="ARBA" id="ARBA00001946"/>
    </source>
</evidence>
<feature type="compositionally biased region" description="Low complexity" evidence="14">
    <location>
        <begin position="196"/>
        <end position="212"/>
    </location>
</feature>
<dbReference type="PROSITE" id="PS50042">
    <property type="entry name" value="CNMP_BINDING_3"/>
    <property type="match status" value="2"/>
</dbReference>
<keyword evidence="18" id="KW-1185">Reference proteome</keyword>
<dbReference type="InterPro" id="IPR018490">
    <property type="entry name" value="cNMP-bd_dom_sf"/>
</dbReference>
<dbReference type="PROSITE" id="PS50011">
    <property type="entry name" value="PROTEIN_KINASE_DOM"/>
    <property type="match status" value="1"/>
</dbReference>
<dbReference type="Gene3D" id="1.10.510.10">
    <property type="entry name" value="Transferase(Phosphotransferase) domain 1"/>
    <property type="match status" value="1"/>
</dbReference>
<keyword evidence="4" id="KW-0140">cGMP</keyword>
<dbReference type="PANTHER" id="PTHR24353">
    <property type="entry name" value="CYCLIC NUCLEOTIDE-DEPENDENT PROTEIN KINASE"/>
    <property type="match status" value="1"/>
</dbReference>
<dbReference type="InterPro" id="IPR000595">
    <property type="entry name" value="cNMP-bd_dom"/>
</dbReference>
<dbReference type="InterPro" id="IPR017441">
    <property type="entry name" value="Protein_kinase_ATP_BS"/>
</dbReference>
<dbReference type="SMART" id="SM00100">
    <property type="entry name" value="cNMP"/>
    <property type="match status" value="2"/>
</dbReference>
<feature type="region of interest" description="Disordered" evidence="14">
    <location>
        <begin position="1"/>
        <end position="240"/>
    </location>
</feature>
<comment type="caution">
    <text evidence="17">The sequence shown here is derived from an EMBL/GenBank/DDBJ whole genome shotgun (WGS) entry which is preliminary data.</text>
</comment>
<keyword evidence="8 17" id="KW-0418">Kinase</keyword>
<dbReference type="Proteomes" id="UP001363151">
    <property type="component" value="Unassembled WGS sequence"/>
</dbReference>
<evidence type="ECO:0000256" key="10">
    <source>
        <dbReference type="ARBA" id="ARBA00022842"/>
    </source>
</evidence>
<feature type="compositionally biased region" description="Basic and acidic residues" evidence="14">
    <location>
        <begin position="136"/>
        <end position="153"/>
    </location>
</feature>
<evidence type="ECO:0000313" key="17">
    <source>
        <dbReference type="EMBL" id="KAK7233845.1"/>
    </source>
</evidence>
<dbReference type="PROSITE" id="PS00108">
    <property type="entry name" value="PROTEIN_KINASE_ST"/>
    <property type="match status" value="1"/>
</dbReference>
<dbReference type="SUPFAM" id="SSF56112">
    <property type="entry name" value="Protein kinase-like (PK-like)"/>
    <property type="match status" value="1"/>
</dbReference>
<feature type="compositionally biased region" description="Polar residues" evidence="14">
    <location>
        <begin position="30"/>
        <end position="41"/>
    </location>
</feature>
<evidence type="ECO:0000256" key="2">
    <source>
        <dbReference type="ARBA" id="ARBA00022490"/>
    </source>
</evidence>
<evidence type="ECO:0000256" key="3">
    <source>
        <dbReference type="ARBA" id="ARBA00022527"/>
    </source>
</evidence>
<dbReference type="Pfam" id="PF00027">
    <property type="entry name" value="cNMP_binding"/>
    <property type="match status" value="1"/>
</dbReference>
<protein>
    <recommendedName>
        <fullName evidence="12">cGMP-dependent protein kinase</fullName>
    </recommendedName>
</protein>
<dbReference type="InterPro" id="IPR008271">
    <property type="entry name" value="Ser/Thr_kinase_AS"/>
</dbReference>
<evidence type="ECO:0000256" key="5">
    <source>
        <dbReference type="ARBA" id="ARBA00022679"/>
    </source>
</evidence>
<dbReference type="EMBL" id="JBBJCI010000355">
    <property type="protein sequence ID" value="KAK7233845.1"/>
    <property type="molecule type" value="Genomic_DNA"/>
</dbReference>
<dbReference type="GO" id="GO:0016301">
    <property type="term" value="F:kinase activity"/>
    <property type="evidence" value="ECO:0007669"/>
    <property type="project" value="UniProtKB-KW"/>
</dbReference>
<dbReference type="InterPro" id="IPR014710">
    <property type="entry name" value="RmlC-like_jellyroll"/>
</dbReference>
<evidence type="ECO:0000256" key="7">
    <source>
        <dbReference type="ARBA" id="ARBA00022741"/>
    </source>
</evidence>
<dbReference type="PROSITE" id="PS00107">
    <property type="entry name" value="PROTEIN_KINASE_ATP"/>
    <property type="match status" value="1"/>
</dbReference>
<feature type="domain" description="Protein kinase" evidence="15">
    <location>
        <begin position="631"/>
        <end position="928"/>
    </location>
</feature>
<sequence length="980" mass="106193">MGSAVSGQRKNHKSTGDLRADAPPAAAVHGSSTAPAASRSLSGVVVEDSPTARGDRRKESFDANAQKRVQRAASGAAKPALAIETRGLGASLCSPTLPRKSGEWSDDSPVRRASRDRSPTGRASRDRSPTGRAGKRSVESRIDRFELKGRQFARDGSVLWTPQTTHRSLKPDGAAPSRSNAMRAGGAPRLSEVPDSPSGSHSSAGSQASSAGHRPRSPIHWGSPARSPTQASPVVPTKGGRKISMQSLQDIHDLLKPLEDEDHPGRHTVAANPSPPSLRRGNTHAAFERTPSPHAAPRRLSRSNTAQGIADEAATTAKRRRNMYWKATATGDDARLLGDDGAVREVPAATFSLISGALTDMFFLGSTMFSQMHAVVAAFELETFEEGDVLLREGDRGDKLYVLEAGVVRVSRSRVFHEQQRSRPSTPTGRGAFSFEDTDDFDDDPDSPEVCLGRCGPGDVVGELALLYSEQRTATATVEAGYGACRAWSLTRDRFRALAAIADARSLSKRAIALRKIPTLNGLGRRQIYLLAKAMKNRKYHPGAELFAPGREVDTCFLVEDGELLVSRGGGGGAAATIDELFPDGVDTQDVSVDGDVVLCRPGTLLGVRALRAAARRAKGDDCDAFTLGDFAVEYLLGEGTYGSVLRARLRDGAGEAKADAVAKADNGVVAIKQMSKRRIVDKKQVAHVRDERELLSTVRHGNILGLYGAFQDRDHVYLITELVEGPDLWSVLYDPDEAGFEDHSPLCDASDALLRHYCACVAECLFHLHARGIVYRDLKPENLMVARNGYLKLVDFGFAKRLPYYRTDADEAELTAHFKTYTMCGTAEYISPEIINGSGHDWSADVWAAGCLFHELLVGSTPFVEFPGETTDQALIFKRAVTSQYKPFMPPFALVKRKHAAALVNAMLKFDPSERFAASAVLAHGYFAPTDWPRLRTQDDEPEWTPPPRGAGFYKDKLCARPAEPYDDAKDPGAFAVFH</sequence>
<evidence type="ECO:0000256" key="6">
    <source>
        <dbReference type="ARBA" id="ARBA00022723"/>
    </source>
</evidence>
<feature type="compositionally biased region" description="Basic and acidic residues" evidence="14">
    <location>
        <begin position="100"/>
        <end position="129"/>
    </location>
</feature>
<dbReference type="SMART" id="SM00220">
    <property type="entry name" value="S_TKc"/>
    <property type="match status" value="1"/>
</dbReference>
<evidence type="ECO:0000259" key="15">
    <source>
        <dbReference type="PROSITE" id="PS50011"/>
    </source>
</evidence>
<feature type="domain" description="Cyclic nucleotide-binding" evidence="16">
    <location>
        <begin position="363"/>
        <end position="498"/>
    </location>
</feature>
<dbReference type="Gene3D" id="2.60.120.10">
    <property type="entry name" value="Jelly Rolls"/>
    <property type="match status" value="2"/>
</dbReference>
<gene>
    <name evidence="17" type="primary">PRKG1</name>
    <name evidence="17" type="ORF">SO694_00100070</name>
</gene>
<name>A0ABR1FN16_AURAN</name>
<dbReference type="Gene3D" id="3.30.200.20">
    <property type="entry name" value="Phosphorylase Kinase, domain 1"/>
    <property type="match status" value="1"/>
</dbReference>
<keyword evidence="6" id="KW-0479">Metal-binding</keyword>
<evidence type="ECO:0000256" key="8">
    <source>
        <dbReference type="ARBA" id="ARBA00022777"/>
    </source>
</evidence>
<evidence type="ECO:0000256" key="11">
    <source>
        <dbReference type="ARBA" id="ARBA00022992"/>
    </source>
</evidence>